<feature type="region of interest" description="Disordered" evidence="1">
    <location>
        <begin position="1"/>
        <end position="111"/>
    </location>
</feature>
<name>A0A9K3CNH8_9EUKA</name>
<keyword evidence="3" id="KW-1185">Reference proteome</keyword>
<feature type="compositionally biased region" description="Polar residues" evidence="1">
    <location>
        <begin position="81"/>
        <end position="92"/>
    </location>
</feature>
<dbReference type="SUPFAM" id="SSF117281">
    <property type="entry name" value="Kelch motif"/>
    <property type="match status" value="1"/>
</dbReference>
<evidence type="ECO:0000313" key="3">
    <source>
        <dbReference type="Proteomes" id="UP000265618"/>
    </source>
</evidence>
<sequence>MSAEMEAGSPPQEDLSEASAKAPLSALSPPEAGIGQIVEPRPDVPLVPLSKAKKTPPKRSQLTRDSSLSPSSPQRPHFRSHSNPATPSQSQVPCLIPSDTERQPEREAEREGRMAHISWAFVSLEARISDPTAIVQISENQVAFVGGLQREGHPDDAIPLENTRIACVIVTRKSDGTLGEEVIVLPFRDPVVSGCMAHIGGRIYMFMSAHWGSDELRYSEFTSEGSVVALSLDTRECTVYPASEVPVRMEPALSFVLGDIWYIVGSSTKVVGVPNEELRDDKHTKNTILTYDTLSNEWGELDLETGIPPGLGIGTVVGDIPYFIGYKYDAFTLVSYGEGEGFKSMGGIPEMMYVTDMVTVGRHFFLRATEDADGEDEHGPVRIFSYSSVSQEWTEYPAMDSETEVQFGFCAHIGGGVLFFVNTTPTMMPTYLTGTVTLPPGDDYESAGRWNVMDPDHQRRQ</sequence>
<dbReference type="Gene3D" id="2.120.10.80">
    <property type="entry name" value="Kelch-type beta propeller"/>
    <property type="match status" value="1"/>
</dbReference>
<protein>
    <submittedName>
        <fullName evidence="2">Uncharacterized protein</fullName>
    </submittedName>
</protein>
<gene>
    <name evidence="2" type="ORF">KIPB_000015</name>
</gene>
<feature type="compositionally biased region" description="Polar residues" evidence="1">
    <location>
        <begin position="58"/>
        <end position="74"/>
    </location>
</feature>
<feature type="compositionally biased region" description="Low complexity" evidence="1">
    <location>
        <begin position="17"/>
        <end position="32"/>
    </location>
</feature>
<evidence type="ECO:0000313" key="2">
    <source>
        <dbReference type="EMBL" id="GIQ79372.1"/>
    </source>
</evidence>
<feature type="compositionally biased region" description="Basic and acidic residues" evidence="1">
    <location>
        <begin position="99"/>
        <end position="111"/>
    </location>
</feature>
<dbReference type="Proteomes" id="UP000265618">
    <property type="component" value="Unassembled WGS sequence"/>
</dbReference>
<dbReference type="InterPro" id="IPR015915">
    <property type="entry name" value="Kelch-typ_b-propeller"/>
</dbReference>
<organism evidence="2 3">
    <name type="scientific">Kipferlia bialata</name>
    <dbReference type="NCBI Taxonomy" id="797122"/>
    <lineage>
        <taxon>Eukaryota</taxon>
        <taxon>Metamonada</taxon>
        <taxon>Carpediemonas-like organisms</taxon>
        <taxon>Kipferlia</taxon>
    </lineage>
</organism>
<evidence type="ECO:0000256" key="1">
    <source>
        <dbReference type="SAM" id="MobiDB-lite"/>
    </source>
</evidence>
<comment type="caution">
    <text evidence="2">The sequence shown here is derived from an EMBL/GenBank/DDBJ whole genome shotgun (WGS) entry which is preliminary data.</text>
</comment>
<proteinExistence type="predicted"/>
<dbReference type="EMBL" id="BDIP01000001">
    <property type="protein sequence ID" value="GIQ79372.1"/>
    <property type="molecule type" value="Genomic_DNA"/>
</dbReference>
<dbReference type="AlphaFoldDB" id="A0A9K3CNH8"/>
<reference evidence="2 3" key="1">
    <citation type="journal article" date="2018" name="PLoS ONE">
        <title>The draft genome of Kipferlia bialata reveals reductive genome evolution in fornicate parasites.</title>
        <authorList>
            <person name="Tanifuji G."/>
            <person name="Takabayashi S."/>
            <person name="Kume K."/>
            <person name="Takagi M."/>
            <person name="Nakayama T."/>
            <person name="Kamikawa R."/>
            <person name="Inagaki Y."/>
            <person name="Hashimoto T."/>
        </authorList>
    </citation>
    <scope>NUCLEOTIDE SEQUENCE [LARGE SCALE GENOMIC DNA]</scope>
    <source>
        <strain evidence="2">NY0173</strain>
    </source>
</reference>
<accession>A0A9K3CNH8</accession>